<organism evidence="1 2">
    <name type="scientific">Durusdinium trenchii</name>
    <dbReference type="NCBI Taxonomy" id="1381693"/>
    <lineage>
        <taxon>Eukaryota</taxon>
        <taxon>Sar</taxon>
        <taxon>Alveolata</taxon>
        <taxon>Dinophyceae</taxon>
        <taxon>Suessiales</taxon>
        <taxon>Symbiodiniaceae</taxon>
        <taxon>Durusdinium</taxon>
    </lineage>
</organism>
<dbReference type="PANTHER" id="PTHR33153:SF3">
    <property type="entry name" value="TRAFFICKING PROTEIN PARTICLE COMPLEX SUBUNIT 11 DOMAIN-CONTAINING PROTEIN"/>
    <property type="match status" value="1"/>
</dbReference>
<proteinExistence type="predicted"/>
<dbReference type="Proteomes" id="UP001642484">
    <property type="component" value="Unassembled WGS sequence"/>
</dbReference>
<accession>A0ABP0RBZ3</accession>
<comment type="caution">
    <text evidence="1">The sequence shown here is derived from an EMBL/GenBank/DDBJ whole genome shotgun (WGS) entry which is preliminary data.</text>
</comment>
<gene>
    <name evidence="1" type="ORF">CCMP2556_LOCUS46494</name>
</gene>
<dbReference type="EMBL" id="CAXAMN010025805">
    <property type="protein sequence ID" value="CAK9098118.1"/>
    <property type="molecule type" value="Genomic_DNA"/>
</dbReference>
<reference evidence="1 2" key="1">
    <citation type="submission" date="2024-02" db="EMBL/GenBank/DDBJ databases">
        <authorList>
            <person name="Chen Y."/>
            <person name="Shah S."/>
            <person name="Dougan E. K."/>
            <person name="Thang M."/>
            <person name="Chan C."/>
        </authorList>
    </citation>
    <scope>NUCLEOTIDE SEQUENCE [LARGE SCALE GENOMIC DNA]</scope>
</reference>
<keyword evidence="2" id="KW-1185">Reference proteome</keyword>
<evidence type="ECO:0000313" key="2">
    <source>
        <dbReference type="Proteomes" id="UP001642484"/>
    </source>
</evidence>
<sequence>MIQKLYQEGIYHQGLIQTYTAYTRLNALHRNNQQLQRQHFFRVLQSSGCRKKIKFRGESTHAQCSTCHKLKSGIHNARDLNEHAKSCDKYMRHLSGVFADRQVYAQLKNRAKVQGDLLTCIIDSMDKSKFRLPRFAAGRTPKNLETKKRPELEFTACLMHGHGVYVYVTDAEQSTGANWSLEVLSLSVAVYMDDERKEVLIELADYIETHYNQYSRGAPDPDADTSLKAVLTARMEEVMQKIFEMPCIAKHVEPQAPVVHVPMTSMKGMYVDLWNLSFAENAKYGLVGRWPANHAYKAHFGSLLDSGFESHRESLEIKFDFTTVETDKTIYTIKPYSIGYVDGQNKAIIMISIMALLADLDPCQCAWHTFDPSI</sequence>
<dbReference type="PANTHER" id="PTHR33153">
    <property type="entry name" value="MYND-TYPE DOMAIN-CONTAINING PROTEIN"/>
    <property type="match status" value="1"/>
</dbReference>
<name>A0ABP0RBZ3_9DINO</name>
<evidence type="ECO:0000313" key="1">
    <source>
        <dbReference type="EMBL" id="CAK9098118.1"/>
    </source>
</evidence>
<protein>
    <submittedName>
        <fullName evidence="1">Uncharacterized protein</fullName>
    </submittedName>
</protein>